<organism evidence="5 6">
    <name type="scientific">Chitinophaga flava</name>
    <dbReference type="NCBI Taxonomy" id="2259036"/>
    <lineage>
        <taxon>Bacteria</taxon>
        <taxon>Pseudomonadati</taxon>
        <taxon>Bacteroidota</taxon>
        <taxon>Chitinophagia</taxon>
        <taxon>Chitinophagales</taxon>
        <taxon>Chitinophagaceae</taxon>
        <taxon>Chitinophaga</taxon>
    </lineage>
</organism>
<reference evidence="5 6" key="1">
    <citation type="submission" date="2018-05" db="EMBL/GenBank/DDBJ databases">
        <title>Chitinophaga sp. K3CV102501T nov., isolated from isolated from a monsoon evergreen broad-leaved forest soil.</title>
        <authorList>
            <person name="Lv Y."/>
        </authorList>
    </citation>
    <scope>NUCLEOTIDE SEQUENCE [LARGE SCALE GENOMIC DNA]</scope>
    <source>
        <strain evidence="5 6">GDMCC 1.1325</strain>
    </source>
</reference>
<protein>
    <recommendedName>
        <fullName evidence="4">Cellobiose 2-epimerase</fullName>
        <shortName evidence="4">CE</shortName>
        <ecNumber evidence="4">5.1.3.11</ecNumber>
    </recommendedName>
</protein>
<keyword evidence="6" id="KW-1185">Reference proteome</keyword>
<proteinExistence type="inferred from homology"/>
<dbReference type="PANTHER" id="PTHR15108">
    <property type="entry name" value="N-ACYLGLUCOSAMINE-2-EPIMERASE"/>
    <property type="match status" value="1"/>
</dbReference>
<dbReference type="HAMAP" id="MF_00929">
    <property type="entry name" value="Cellobiose_2_epim"/>
    <property type="match status" value="1"/>
</dbReference>
<keyword evidence="3 4" id="KW-0413">Isomerase</keyword>
<gene>
    <name evidence="5" type="ORF">DF182_20300</name>
</gene>
<dbReference type="Pfam" id="PF07221">
    <property type="entry name" value="GlcNAc_2-epim"/>
    <property type="match status" value="1"/>
</dbReference>
<comment type="function">
    <text evidence="4">Catalyzes the reversible epimerization of cellobiose to 4-O-beta-D-glucopyranosyl-D-mannose (Glc-Man).</text>
</comment>
<dbReference type="GO" id="GO:0005975">
    <property type="term" value="P:carbohydrate metabolic process"/>
    <property type="evidence" value="ECO:0007669"/>
    <property type="project" value="InterPro"/>
</dbReference>
<dbReference type="AlphaFoldDB" id="A0A365XT54"/>
<accession>A0A365XT54</accession>
<evidence type="ECO:0000256" key="4">
    <source>
        <dbReference type="HAMAP-Rule" id="MF_00929"/>
    </source>
</evidence>
<dbReference type="GO" id="GO:0047736">
    <property type="term" value="F:cellobiose epimerase activity"/>
    <property type="evidence" value="ECO:0007669"/>
    <property type="project" value="UniProtKB-UniRule"/>
</dbReference>
<comment type="caution">
    <text evidence="5">The sequence shown here is derived from an EMBL/GenBank/DDBJ whole genome shotgun (WGS) entry which is preliminary data.</text>
</comment>
<dbReference type="EMBL" id="QFFJ01000002">
    <property type="protein sequence ID" value="RBL88894.1"/>
    <property type="molecule type" value="Genomic_DNA"/>
</dbReference>
<evidence type="ECO:0000256" key="2">
    <source>
        <dbReference type="ARBA" id="ARBA00008558"/>
    </source>
</evidence>
<evidence type="ECO:0000313" key="6">
    <source>
        <dbReference type="Proteomes" id="UP000253410"/>
    </source>
</evidence>
<dbReference type="RefSeq" id="WP_113617636.1">
    <property type="nucleotide sequence ID" value="NZ_QFFJ01000002.1"/>
</dbReference>
<dbReference type="Gene3D" id="1.50.10.10">
    <property type="match status" value="1"/>
</dbReference>
<name>A0A365XT54_9BACT</name>
<evidence type="ECO:0000256" key="1">
    <source>
        <dbReference type="ARBA" id="ARBA00001470"/>
    </source>
</evidence>
<dbReference type="InterPro" id="IPR008928">
    <property type="entry name" value="6-hairpin_glycosidase_sf"/>
</dbReference>
<evidence type="ECO:0000256" key="3">
    <source>
        <dbReference type="ARBA" id="ARBA00023235"/>
    </source>
</evidence>
<dbReference type="OrthoDB" id="5141876at2"/>
<sequence length="391" mass="45770">MQQELKQALHSELFHILHYWMKHTKDEQHGGFYGRLNNASIPDVLAPKGAVLNARILWTFSAAYNLTRDLSCLTMARRAQDYFRNHFLDTAHGGVYWTVDYKGQPLETKKQVYAIAFAIYAYSEYYKVTKEEQARNIAVKLYNSLQQHSYDPQYGGYFEAFTREWKPLADQRLSEKDANEKKTMNTHLHVLEAYTNLYTIWPESTLKKNIHDLLRLFCDKIIDKRSGHLHLFFSEQWQVKGNLVSYGHDIEASWLLLEAATIIQDEELITTCKAMALKMALATQEGLDRDGGLWHEYEPTERNTLPEKHWWPQAEAIVGFLNAWQLQPAGNYLQRASDSWRFIENKLRDRSHGEWFWGVHEDDSIMQEDKAGLWKCPYHSARACMEAVKRL</sequence>
<comment type="similarity">
    <text evidence="2">Belongs to the N-acylglucosamine 2-epimerase family.</text>
</comment>
<comment type="similarity">
    <text evidence="4">Belongs to the cellobiose 2-epimerase family.</text>
</comment>
<dbReference type="SUPFAM" id="SSF48208">
    <property type="entry name" value="Six-hairpin glycosidases"/>
    <property type="match status" value="1"/>
</dbReference>
<dbReference type="InterPro" id="IPR028584">
    <property type="entry name" value="Cellobiose_2_epim"/>
</dbReference>
<dbReference type="Proteomes" id="UP000253410">
    <property type="component" value="Unassembled WGS sequence"/>
</dbReference>
<comment type="catalytic activity">
    <reaction evidence="1 4">
        <text>D-cellobiose = beta-D-glucosyl-(1-&gt;4)-D-mannopyranose</text>
        <dbReference type="Rhea" id="RHEA:23384"/>
        <dbReference type="ChEBI" id="CHEBI:17057"/>
        <dbReference type="ChEBI" id="CHEBI:47931"/>
        <dbReference type="EC" id="5.1.3.11"/>
    </reaction>
</comment>
<dbReference type="InterPro" id="IPR012341">
    <property type="entry name" value="6hp_glycosidase-like_sf"/>
</dbReference>
<dbReference type="EC" id="5.1.3.11" evidence="4"/>
<evidence type="ECO:0000313" key="5">
    <source>
        <dbReference type="EMBL" id="RBL88894.1"/>
    </source>
</evidence>
<dbReference type="InterPro" id="IPR010819">
    <property type="entry name" value="AGE/CE"/>
</dbReference>